<reference evidence="2 3" key="1">
    <citation type="journal article" date="2011" name="Genome Res.">
        <title>Phylogeny-wide analysis of social amoeba genomes highlights ancient origins for complex intercellular communication.</title>
        <authorList>
            <person name="Heidel A.J."/>
            <person name="Lawal H.M."/>
            <person name="Felder M."/>
            <person name="Schilde C."/>
            <person name="Helps N.R."/>
            <person name="Tunggal B."/>
            <person name="Rivero F."/>
            <person name="John U."/>
            <person name="Schleicher M."/>
            <person name="Eichinger L."/>
            <person name="Platzer M."/>
            <person name="Noegel A.A."/>
            <person name="Schaap P."/>
            <person name="Gloeckner G."/>
        </authorList>
    </citation>
    <scope>NUCLEOTIDE SEQUENCE [LARGE SCALE GENOMIC DNA]</scope>
    <source>
        <strain evidence="3">ATCC 26659 / Pp 5 / PN500</strain>
    </source>
</reference>
<organism evidence="2 3">
    <name type="scientific">Heterostelium pallidum (strain ATCC 26659 / Pp 5 / PN500)</name>
    <name type="common">Cellular slime mold</name>
    <name type="synonym">Polysphondylium pallidum</name>
    <dbReference type="NCBI Taxonomy" id="670386"/>
    <lineage>
        <taxon>Eukaryota</taxon>
        <taxon>Amoebozoa</taxon>
        <taxon>Evosea</taxon>
        <taxon>Eumycetozoa</taxon>
        <taxon>Dictyostelia</taxon>
        <taxon>Acytosteliales</taxon>
        <taxon>Acytosteliaceae</taxon>
        <taxon>Heterostelium</taxon>
    </lineage>
</organism>
<accession>D3BJU8</accession>
<feature type="compositionally biased region" description="Low complexity" evidence="1">
    <location>
        <begin position="75"/>
        <end position="117"/>
    </location>
</feature>
<dbReference type="PANTHER" id="PTHR38092">
    <property type="entry name" value="REGULATOR CUDA, PUTATIVE-RELATED"/>
    <property type="match status" value="1"/>
</dbReference>
<protein>
    <submittedName>
        <fullName evidence="2">Putative transcriptional regulator</fullName>
    </submittedName>
</protein>
<dbReference type="RefSeq" id="XP_020430304.1">
    <property type="nucleotide sequence ID" value="XM_020579629.1"/>
</dbReference>
<name>D3BJU8_HETP5</name>
<dbReference type="FunCoup" id="D3BJU8">
    <property type="interactions" value="631"/>
</dbReference>
<proteinExistence type="predicted"/>
<sequence>MSLMVNNHPQFHSMELNPAYNGMINGQNQIPHPYLSQQHQQQLGHAVVPHLPHIAPSGHLLRNVPDYQPGTGAQSSTASPSSSSNITTSSPIPNNISINNSPVNQSNSSPSAMQSSNKRISITQQTCLVEEKFSKNGVQKNVHVVVKNNPFLLTLTLLDNSLNFHQLSPEVHLVYDSENLKEVDSATMKPLEYKTRANEEGDQLTVELRIKVLSSQLEDMLFRARVRIVDPRTRKEIAGLAVVTHPIRVVSKPDQVKKKAKKRKRAPTDSLMDTLNRIEHQQKEQQRLLKKLCYFDKENNLGALLAANNSSVNSLLVPNADSPKIVDHEGKIIETNCSDNGSEDESGGAKQQGVADKDDFQKAFKEFICAFKQLQCLDPDGADSAFKINTCANDAQTMCEILELVKMEMKKDEQIKDKCGISESIGGESLCSCRICPYKVKVDHINQSYENYFNMFGAAGAAAAVAAQNQMVVPQLEYSLDGTTQQQQQQVQQQQQQQAALQQQQVLQQQQQQQQQQALQQQYLQQQQLQQQYQYHQQLQQQQIQHLQQMQPATIEQQIYLQHIQQQHQMMLHQQQQRLLQQQQQQQQHQQTDQQLTNNFVDFNNGLMNFQVGLFNDLGFSAV</sequence>
<dbReference type="AlphaFoldDB" id="D3BJU8"/>
<dbReference type="GeneID" id="31364305"/>
<dbReference type="InterPro" id="IPR040430">
    <property type="entry name" value="CudA-like"/>
</dbReference>
<gene>
    <name evidence="2" type="primary">cudA</name>
    <name evidence="2" type="ORF">PPL_08828</name>
</gene>
<dbReference type="PANTHER" id="PTHR38092:SF1">
    <property type="entry name" value="TRANSCRIPTIONAL REGULATOR CUDA-RELATED"/>
    <property type="match status" value="1"/>
</dbReference>
<evidence type="ECO:0000313" key="2">
    <source>
        <dbReference type="EMBL" id="EFA78178.1"/>
    </source>
</evidence>
<dbReference type="OMA" id="INTCAND"/>
<dbReference type="InParanoid" id="D3BJU8"/>
<keyword evidence="3" id="KW-1185">Reference proteome</keyword>
<evidence type="ECO:0000313" key="3">
    <source>
        <dbReference type="Proteomes" id="UP000001396"/>
    </source>
</evidence>
<feature type="region of interest" description="Disordered" evidence="1">
    <location>
        <begin position="55"/>
        <end position="117"/>
    </location>
</feature>
<dbReference type="Proteomes" id="UP000001396">
    <property type="component" value="Unassembled WGS sequence"/>
</dbReference>
<comment type="caution">
    <text evidence="2">The sequence shown here is derived from an EMBL/GenBank/DDBJ whole genome shotgun (WGS) entry which is preliminary data.</text>
</comment>
<evidence type="ECO:0000256" key="1">
    <source>
        <dbReference type="SAM" id="MobiDB-lite"/>
    </source>
</evidence>
<dbReference type="EMBL" id="ADBJ01000038">
    <property type="protein sequence ID" value="EFA78178.1"/>
    <property type="molecule type" value="Genomic_DNA"/>
</dbReference>